<dbReference type="GO" id="GO:0006814">
    <property type="term" value="P:sodium ion transport"/>
    <property type="evidence" value="ECO:0007669"/>
    <property type="project" value="UniProtKB-KW"/>
</dbReference>
<evidence type="ECO:0000256" key="5">
    <source>
        <dbReference type="ARBA" id="ARBA00022989"/>
    </source>
</evidence>
<sequence length="421" mass="45809">MALTITILFIIAYILISAEHKLQVSKSAVAMFFAGLLWILIAVDSQQLVEAHLSEAGTEIFEIIVFLLCAMTLVEILVHYKFFELVRVWLVEKKLDNTRQLWMISILAFLLSAVIDNLTTTIILTQLSRLFFKGKNILVATALVIVAANAGGAFSPIGDVTTTMLWLKGKFSSGEIIMYGFFPALTIYLIAAPLLIRQAEAGDRCEPEVEEFKLVRSEKLVIAFAFGSFTLPFIFHAFHLKPYMGLVTGLGLTWLVVDALKRGLPNHRSHFTASIENLLQKTDISSLKFFIGILLAVAALNHLGILEMVSNSLFGDAPSLGRYVLGSSVMGVLSAIVDNVPLTAAATDIVKTTDPIIWVLIALAVGTGGSILVIGSAAGVVAMGIVRELNFVNYLKIAGLPALLGYLGGIGVWYVQYLLLF</sequence>
<dbReference type="InterPro" id="IPR004680">
    <property type="entry name" value="Cit_transptr-like_dom"/>
</dbReference>
<evidence type="ECO:0000259" key="12">
    <source>
        <dbReference type="Pfam" id="PF03600"/>
    </source>
</evidence>
<feature type="transmembrane region" description="Helical" evidence="11">
    <location>
        <begin position="285"/>
        <end position="303"/>
    </location>
</feature>
<evidence type="ECO:0000313" key="14">
    <source>
        <dbReference type="Proteomes" id="UP000178086"/>
    </source>
</evidence>
<evidence type="ECO:0000256" key="11">
    <source>
        <dbReference type="SAM" id="Phobius"/>
    </source>
</evidence>
<feature type="transmembrane region" description="Helical" evidence="11">
    <location>
        <begin position="137"/>
        <end position="157"/>
    </location>
</feature>
<organism evidence="13 14">
    <name type="scientific">Candidatus Aquicultor primus</name>
    <dbReference type="NCBI Taxonomy" id="1797195"/>
    <lineage>
        <taxon>Bacteria</taxon>
        <taxon>Bacillati</taxon>
        <taxon>Actinomycetota</taxon>
        <taxon>Candidatus Aquicultoria</taxon>
        <taxon>Candidatus Aquicultorales</taxon>
        <taxon>Candidatus Aquicultoraceae</taxon>
        <taxon>Candidatus Aquicultor</taxon>
    </lineage>
</organism>
<evidence type="ECO:0000313" key="13">
    <source>
        <dbReference type="EMBL" id="OFW34007.1"/>
    </source>
</evidence>
<dbReference type="NCBIfam" id="NF038006">
    <property type="entry name" value="NhaD_1"/>
    <property type="match status" value="1"/>
</dbReference>
<feature type="transmembrane region" description="Helical" evidence="11">
    <location>
        <begin position="28"/>
        <end position="48"/>
    </location>
</feature>
<feature type="transmembrane region" description="Helical" evidence="11">
    <location>
        <begin position="356"/>
        <end position="385"/>
    </location>
</feature>
<dbReference type="Pfam" id="PF03600">
    <property type="entry name" value="CitMHS"/>
    <property type="match status" value="1"/>
</dbReference>
<dbReference type="Proteomes" id="UP000178086">
    <property type="component" value="Unassembled WGS sequence"/>
</dbReference>
<evidence type="ECO:0000256" key="3">
    <source>
        <dbReference type="ARBA" id="ARBA00022449"/>
    </source>
</evidence>
<dbReference type="PANTHER" id="PTHR43269">
    <property type="entry name" value="SODIUM/PROTON ANTIPORTER 1-RELATED"/>
    <property type="match status" value="1"/>
</dbReference>
<evidence type="ECO:0000256" key="1">
    <source>
        <dbReference type="ARBA" id="ARBA00004141"/>
    </source>
</evidence>
<keyword evidence="3" id="KW-0050">Antiport</keyword>
<dbReference type="AlphaFoldDB" id="A0A1F2ULY4"/>
<keyword evidence="8 11" id="KW-0472">Membrane</keyword>
<keyword evidence="4 11" id="KW-0812">Transmembrane</keyword>
<dbReference type="EMBL" id="MELI01000055">
    <property type="protein sequence ID" value="OFW34007.1"/>
    <property type="molecule type" value="Genomic_DNA"/>
</dbReference>
<keyword evidence="7" id="KW-0406">Ion transport</keyword>
<gene>
    <name evidence="13" type="ORF">A2074_06305</name>
</gene>
<proteinExistence type="inferred from homology"/>
<evidence type="ECO:0000256" key="9">
    <source>
        <dbReference type="ARBA" id="ARBA00023201"/>
    </source>
</evidence>
<protein>
    <recommendedName>
        <fullName evidence="12">Citrate transporter-like domain-containing protein</fullName>
    </recommendedName>
</protein>
<dbReference type="GO" id="GO:0016020">
    <property type="term" value="C:membrane"/>
    <property type="evidence" value="ECO:0007669"/>
    <property type="project" value="UniProtKB-SubCell"/>
</dbReference>
<reference evidence="13 14" key="1">
    <citation type="journal article" date="2016" name="Nat. Commun.">
        <title>Thousands of microbial genomes shed light on interconnected biogeochemical processes in an aquifer system.</title>
        <authorList>
            <person name="Anantharaman K."/>
            <person name="Brown C.T."/>
            <person name="Hug L.A."/>
            <person name="Sharon I."/>
            <person name="Castelle C.J."/>
            <person name="Probst A.J."/>
            <person name="Thomas B.C."/>
            <person name="Singh A."/>
            <person name="Wilkins M.J."/>
            <person name="Karaoz U."/>
            <person name="Brodie E.L."/>
            <person name="Williams K.H."/>
            <person name="Hubbard S.S."/>
            <person name="Banfield J.F."/>
        </authorList>
    </citation>
    <scope>NUCLEOTIDE SEQUENCE [LARGE SCALE GENOMIC DNA]</scope>
</reference>
<comment type="subcellular location">
    <subcellularLocation>
        <location evidence="1">Membrane</location>
        <topology evidence="1">Multi-pass membrane protein</topology>
    </subcellularLocation>
</comment>
<evidence type="ECO:0000256" key="10">
    <source>
        <dbReference type="ARBA" id="ARBA00025753"/>
    </source>
</evidence>
<feature type="transmembrane region" description="Helical" evidence="11">
    <location>
        <begin position="323"/>
        <end position="344"/>
    </location>
</feature>
<feature type="domain" description="Citrate transporter-like" evidence="12">
    <location>
        <begin position="13"/>
        <end position="366"/>
    </location>
</feature>
<dbReference type="PANTHER" id="PTHR43269:SF2">
    <property type="entry name" value="SODIUM_PROTON ANTIPORTER 1-RELATED"/>
    <property type="match status" value="1"/>
</dbReference>
<evidence type="ECO:0000256" key="7">
    <source>
        <dbReference type="ARBA" id="ARBA00023065"/>
    </source>
</evidence>
<evidence type="ECO:0000256" key="8">
    <source>
        <dbReference type="ARBA" id="ARBA00023136"/>
    </source>
</evidence>
<feature type="transmembrane region" description="Helical" evidence="11">
    <location>
        <begin position="220"/>
        <end position="238"/>
    </location>
</feature>
<dbReference type="GO" id="GO:0015297">
    <property type="term" value="F:antiporter activity"/>
    <property type="evidence" value="ECO:0007669"/>
    <property type="project" value="UniProtKB-KW"/>
</dbReference>
<name>A0A1F2ULY4_9ACTN</name>
<accession>A0A1F2ULY4</accession>
<keyword evidence="9" id="KW-0739">Sodium transport</keyword>
<evidence type="ECO:0000256" key="4">
    <source>
        <dbReference type="ARBA" id="ARBA00022692"/>
    </source>
</evidence>
<feature type="transmembrane region" description="Helical" evidence="11">
    <location>
        <begin position="177"/>
        <end position="196"/>
    </location>
</feature>
<keyword evidence="6" id="KW-0915">Sodium</keyword>
<feature type="transmembrane region" description="Helical" evidence="11">
    <location>
        <begin position="100"/>
        <end position="125"/>
    </location>
</feature>
<keyword evidence="5 11" id="KW-1133">Transmembrane helix</keyword>
<evidence type="ECO:0000256" key="6">
    <source>
        <dbReference type="ARBA" id="ARBA00023053"/>
    </source>
</evidence>
<feature type="transmembrane region" description="Helical" evidence="11">
    <location>
        <begin position="244"/>
        <end position="264"/>
    </location>
</feature>
<feature type="transmembrane region" description="Helical" evidence="11">
    <location>
        <begin position="397"/>
        <end position="420"/>
    </location>
</feature>
<comment type="similarity">
    <text evidence="10">Belongs to the NhaD Na(+)/H(+) (TC 2.A.62) antiporter family.</text>
</comment>
<keyword evidence="2" id="KW-0813">Transport</keyword>
<feature type="transmembrane region" description="Helical" evidence="11">
    <location>
        <begin position="60"/>
        <end position="80"/>
    </location>
</feature>
<comment type="caution">
    <text evidence="13">The sequence shown here is derived from an EMBL/GenBank/DDBJ whole genome shotgun (WGS) entry which is preliminary data.</text>
</comment>
<dbReference type="InterPro" id="IPR045016">
    <property type="entry name" value="NhaD-like"/>
</dbReference>
<evidence type="ECO:0000256" key="2">
    <source>
        <dbReference type="ARBA" id="ARBA00022448"/>
    </source>
</evidence>